<comment type="function">
    <text evidence="6">DNA-dependent RNA polymerase catalyzes the transcription of DNA into RNA using the four ribonucleoside triphosphates as substrates. Specific peripheric component of RNA polymerase III which synthesizes small RNAs, such as 5S rRNA and tRNAs.</text>
</comment>
<evidence type="ECO:0000256" key="5">
    <source>
        <dbReference type="ARBA" id="ARBA00023242"/>
    </source>
</evidence>
<sequence length="300" mass="34352">MFTQEELLDLMNETDLSKLLAVTQSLLNRKMLKLAKIGEDLRFQAISASETKKLTSMTDDEQMIYSYIEASGREGIWTKTLKAKTNMHQHIVMRCLKSLESQRYIKSIKSVKHPTRKIYMLYNLQPSIDVTGGPWFTDSELDTEFIDSLLTVVWRFIASKTFPSAFQEPQANVNVFSSVYPANHTGFASLDAVMDFITSNKITNIDLALNDVRSLCEVLIMDDKIEVVRDTADVYKATWQSVLEAGYGRAYREGTLDSEQEKFLKELDAENQFSLFDHYSVINAQVNEDDVVYLDSWLRA</sequence>
<evidence type="ECO:0000256" key="2">
    <source>
        <dbReference type="ARBA" id="ARBA00011038"/>
    </source>
</evidence>
<keyword evidence="4 6" id="KW-0804">Transcription</keyword>
<dbReference type="InterPro" id="IPR007832">
    <property type="entry name" value="RNA_pol_Rpc34"/>
</dbReference>
<comment type="caution">
    <text evidence="7">The sequence shown here is derived from an EMBL/GenBank/DDBJ whole genome shotgun (WGS) entry which is preliminary data.</text>
</comment>
<evidence type="ECO:0000313" key="7">
    <source>
        <dbReference type="EMBL" id="PVH14836.1"/>
    </source>
</evidence>
<dbReference type="Pfam" id="PF05158">
    <property type="entry name" value="RNA_pol_Rpc34"/>
    <property type="match status" value="1"/>
</dbReference>
<dbReference type="AlphaFoldDB" id="A0A2V1AB92"/>
<dbReference type="GO" id="GO:0005666">
    <property type="term" value="C:RNA polymerase III complex"/>
    <property type="evidence" value="ECO:0007669"/>
    <property type="project" value="UniProtKB-UniRule"/>
</dbReference>
<organism evidence="7 8">
    <name type="scientific">Candidozyma duobushaemuli</name>
    <dbReference type="NCBI Taxonomy" id="1231522"/>
    <lineage>
        <taxon>Eukaryota</taxon>
        <taxon>Fungi</taxon>
        <taxon>Dikarya</taxon>
        <taxon>Ascomycota</taxon>
        <taxon>Saccharomycotina</taxon>
        <taxon>Pichiomycetes</taxon>
        <taxon>Metschnikowiaceae</taxon>
        <taxon>Candidozyma</taxon>
    </lineage>
</organism>
<evidence type="ECO:0000256" key="1">
    <source>
        <dbReference type="ARBA" id="ARBA00004123"/>
    </source>
</evidence>
<keyword evidence="5 6" id="KW-0539">Nucleus</keyword>
<keyword evidence="8" id="KW-1185">Reference proteome</keyword>
<reference evidence="7 8" key="1">
    <citation type="submission" date="2017-12" db="EMBL/GenBank/DDBJ databases">
        <title>Genome Sequence of the Amphotericin B-resistant Candida duobushaemulonii strain, B09383.</title>
        <authorList>
            <person name="Chow N.A."/>
            <person name="Gade L."/>
            <person name="Batra D."/>
            <person name="Rowe L.A."/>
            <person name="Loparev V.N."/>
            <person name="Litvintseva A.P."/>
        </authorList>
    </citation>
    <scope>NUCLEOTIDE SEQUENCE [LARGE SCALE GENOMIC DNA]</scope>
    <source>
        <strain evidence="7 8">B09383</strain>
    </source>
</reference>
<dbReference type="VEuPathDB" id="FungiDB:CXQ87_005112"/>
<gene>
    <name evidence="7" type="ORF">CXQ87_005112</name>
</gene>
<protein>
    <recommendedName>
        <fullName evidence="6">DNA-directed RNA polymerase III subunit RPC6</fullName>
        <shortName evidence="6">RNA polymerase III subunit C6</shortName>
    </recommendedName>
</protein>
<comment type="subcellular location">
    <subcellularLocation>
        <location evidence="1 6">Nucleus</location>
    </subcellularLocation>
</comment>
<name>A0A2V1AB92_9ASCO</name>
<evidence type="ECO:0000256" key="6">
    <source>
        <dbReference type="PIRNR" id="PIRNR028763"/>
    </source>
</evidence>
<dbReference type="RefSeq" id="XP_025335776.1">
    <property type="nucleotide sequence ID" value="XM_025483541.1"/>
</dbReference>
<dbReference type="InterPro" id="IPR036390">
    <property type="entry name" value="WH_DNA-bd_sf"/>
</dbReference>
<dbReference type="InterPro" id="IPR036388">
    <property type="entry name" value="WH-like_DNA-bd_sf"/>
</dbReference>
<dbReference type="FunFam" id="1.10.10.10:FF:000116">
    <property type="entry name" value="DNA-directed RNA polymerase III subunit RPC6"/>
    <property type="match status" value="1"/>
</dbReference>
<dbReference type="Gene3D" id="1.10.10.10">
    <property type="entry name" value="Winged helix-like DNA-binding domain superfamily/Winged helix DNA-binding domain"/>
    <property type="match status" value="1"/>
</dbReference>
<dbReference type="GeneID" id="37005110"/>
<dbReference type="PANTHER" id="PTHR12780">
    <property type="entry name" value="RNA POLYMERASE III DNA DIRECTED , 39KD SUBUNIT-RELATED"/>
    <property type="match status" value="1"/>
</dbReference>
<dbReference type="PIRSF" id="PIRSF028763">
    <property type="entry name" value="RNA_pol_Rpc34"/>
    <property type="match status" value="1"/>
</dbReference>
<evidence type="ECO:0000313" key="8">
    <source>
        <dbReference type="Proteomes" id="UP000244406"/>
    </source>
</evidence>
<dbReference type="GO" id="GO:0005737">
    <property type="term" value="C:cytoplasm"/>
    <property type="evidence" value="ECO:0007669"/>
    <property type="project" value="UniProtKB-ARBA"/>
</dbReference>
<dbReference type="GO" id="GO:0005654">
    <property type="term" value="C:nucleoplasm"/>
    <property type="evidence" value="ECO:0007669"/>
    <property type="project" value="UniProtKB-ARBA"/>
</dbReference>
<dbReference type="EMBL" id="PKFP01000002">
    <property type="protein sequence ID" value="PVH14836.1"/>
    <property type="molecule type" value="Genomic_DNA"/>
</dbReference>
<accession>A0A2V1AB92</accession>
<proteinExistence type="inferred from homology"/>
<evidence type="ECO:0000256" key="4">
    <source>
        <dbReference type="ARBA" id="ARBA00023163"/>
    </source>
</evidence>
<dbReference type="Proteomes" id="UP000244406">
    <property type="component" value="Unassembled WGS sequence"/>
</dbReference>
<evidence type="ECO:0000256" key="3">
    <source>
        <dbReference type="ARBA" id="ARBA00022478"/>
    </source>
</evidence>
<comment type="similarity">
    <text evidence="2 6">Belongs to the eukaryotic RPC34/RPC39 RNA polymerase subunit family.</text>
</comment>
<keyword evidence="3 6" id="KW-0240">DNA-directed RNA polymerase</keyword>
<dbReference type="SUPFAM" id="SSF46785">
    <property type="entry name" value="Winged helix' DNA-binding domain"/>
    <property type="match status" value="1"/>
</dbReference>
<dbReference type="InterPro" id="IPR016049">
    <property type="entry name" value="RNA_pol_Rpc34-like"/>
</dbReference>
<dbReference type="GO" id="GO:0006383">
    <property type="term" value="P:transcription by RNA polymerase III"/>
    <property type="evidence" value="ECO:0007669"/>
    <property type="project" value="UniProtKB-UniRule"/>
</dbReference>